<evidence type="ECO:0000256" key="3">
    <source>
        <dbReference type="ARBA" id="ARBA00023163"/>
    </source>
</evidence>
<keyword evidence="2 4" id="KW-0238">DNA-binding</keyword>
<dbReference type="Gene3D" id="1.10.10.60">
    <property type="entry name" value="Homeodomain-like"/>
    <property type="match status" value="1"/>
</dbReference>
<dbReference type="GO" id="GO:0000976">
    <property type="term" value="F:transcription cis-regulatory region binding"/>
    <property type="evidence" value="ECO:0007669"/>
    <property type="project" value="TreeGrafter"/>
</dbReference>
<evidence type="ECO:0000259" key="5">
    <source>
        <dbReference type="PROSITE" id="PS50977"/>
    </source>
</evidence>
<dbReference type="PRINTS" id="PR00455">
    <property type="entry name" value="HTHTETR"/>
</dbReference>
<reference evidence="6" key="1">
    <citation type="submission" date="2022-06" db="EMBL/GenBank/DDBJ databases">
        <title>Genomic Encyclopedia of Archaeal and Bacterial Type Strains, Phase II (KMG-II): from individual species to whole genera.</title>
        <authorList>
            <person name="Goeker M."/>
        </authorList>
    </citation>
    <scope>NUCLEOTIDE SEQUENCE</scope>
    <source>
        <strain evidence="6">DSM 43935</strain>
    </source>
</reference>
<evidence type="ECO:0000256" key="1">
    <source>
        <dbReference type="ARBA" id="ARBA00023015"/>
    </source>
</evidence>
<dbReference type="GO" id="GO:0003700">
    <property type="term" value="F:DNA-binding transcription factor activity"/>
    <property type="evidence" value="ECO:0007669"/>
    <property type="project" value="TreeGrafter"/>
</dbReference>
<feature type="domain" description="HTH tetR-type" evidence="5">
    <location>
        <begin position="15"/>
        <end position="75"/>
    </location>
</feature>
<keyword evidence="1" id="KW-0805">Transcription regulation</keyword>
<sequence>MSGEDELGLRERKKLQTWRTIRAAALRLFNERGFEAVSVDDVAAAANVSRSTLFNYFSSKEALVFDPDPQETQAWRELMRDRPADEPLWTSLQEILIGYLSLMADRMAIQKRLKATSPTLAQSAHDSADRFNAELSDWVAARTPEARRVRATLLVNSARAVLVTAYAAWSPDEGFDRFLRLVRDCFAQAGRGFAADQS</sequence>
<dbReference type="Pfam" id="PF00440">
    <property type="entry name" value="TetR_N"/>
    <property type="match status" value="1"/>
</dbReference>
<dbReference type="Gene3D" id="1.10.357.10">
    <property type="entry name" value="Tetracycline Repressor, domain 2"/>
    <property type="match status" value="1"/>
</dbReference>
<feature type="DNA-binding region" description="H-T-H motif" evidence="4">
    <location>
        <begin position="38"/>
        <end position="57"/>
    </location>
</feature>
<dbReference type="Proteomes" id="UP001206128">
    <property type="component" value="Unassembled WGS sequence"/>
</dbReference>
<accession>A0AAE3G9Y3</accession>
<dbReference type="AlphaFoldDB" id="A0AAE3G9Y3"/>
<gene>
    <name evidence="6" type="ORF">LX83_000292</name>
</gene>
<evidence type="ECO:0000313" key="7">
    <source>
        <dbReference type="Proteomes" id="UP001206128"/>
    </source>
</evidence>
<evidence type="ECO:0000256" key="4">
    <source>
        <dbReference type="PROSITE-ProRule" id="PRU00335"/>
    </source>
</evidence>
<dbReference type="InterPro" id="IPR009057">
    <property type="entry name" value="Homeodomain-like_sf"/>
</dbReference>
<keyword evidence="3" id="KW-0804">Transcription</keyword>
<keyword evidence="7" id="KW-1185">Reference proteome</keyword>
<dbReference type="EMBL" id="JAMTCK010000001">
    <property type="protein sequence ID" value="MCP2163452.1"/>
    <property type="molecule type" value="Genomic_DNA"/>
</dbReference>
<dbReference type="InterPro" id="IPR001647">
    <property type="entry name" value="HTH_TetR"/>
</dbReference>
<proteinExistence type="predicted"/>
<dbReference type="GO" id="GO:0045892">
    <property type="term" value="P:negative regulation of DNA-templated transcription"/>
    <property type="evidence" value="ECO:0007669"/>
    <property type="project" value="UniProtKB-ARBA"/>
</dbReference>
<evidence type="ECO:0000256" key="2">
    <source>
        <dbReference type="ARBA" id="ARBA00023125"/>
    </source>
</evidence>
<protein>
    <submittedName>
        <fullName evidence="6">Transcriptional regulator, TetR family</fullName>
    </submittedName>
</protein>
<dbReference type="PANTHER" id="PTHR30055">
    <property type="entry name" value="HTH-TYPE TRANSCRIPTIONAL REGULATOR RUTR"/>
    <property type="match status" value="1"/>
</dbReference>
<name>A0AAE3G9Y3_9PSEU</name>
<dbReference type="SUPFAM" id="SSF46689">
    <property type="entry name" value="Homeodomain-like"/>
    <property type="match status" value="1"/>
</dbReference>
<dbReference type="RefSeq" id="WP_253766111.1">
    <property type="nucleotide sequence ID" value="NZ_JAMTCK010000001.1"/>
</dbReference>
<organism evidence="6 7">
    <name type="scientific">Goodfellowiella coeruleoviolacea</name>
    <dbReference type="NCBI Taxonomy" id="334858"/>
    <lineage>
        <taxon>Bacteria</taxon>
        <taxon>Bacillati</taxon>
        <taxon>Actinomycetota</taxon>
        <taxon>Actinomycetes</taxon>
        <taxon>Pseudonocardiales</taxon>
        <taxon>Pseudonocardiaceae</taxon>
        <taxon>Goodfellowiella</taxon>
    </lineage>
</organism>
<comment type="caution">
    <text evidence="6">The sequence shown here is derived from an EMBL/GenBank/DDBJ whole genome shotgun (WGS) entry which is preliminary data.</text>
</comment>
<dbReference type="PANTHER" id="PTHR30055:SF234">
    <property type="entry name" value="HTH-TYPE TRANSCRIPTIONAL REGULATOR BETI"/>
    <property type="match status" value="1"/>
</dbReference>
<evidence type="ECO:0000313" key="6">
    <source>
        <dbReference type="EMBL" id="MCP2163452.1"/>
    </source>
</evidence>
<dbReference type="FunFam" id="1.10.10.60:FF:000141">
    <property type="entry name" value="TetR family transcriptional regulator"/>
    <property type="match status" value="1"/>
</dbReference>
<dbReference type="InterPro" id="IPR050109">
    <property type="entry name" value="HTH-type_TetR-like_transc_reg"/>
</dbReference>
<dbReference type="PROSITE" id="PS50977">
    <property type="entry name" value="HTH_TETR_2"/>
    <property type="match status" value="1"/>
</dbReference>